<dbReference type="PANTHER" id="PTHR15606:SF4">
    <property type="entry name" value="DNAJ HOMOLOG SUBFAMILY C MEMBER 8"/>
    <property type="match status" value="1"/>
</dbReference>
<protein>
    <recommendedName>
        <fullName evidence="2">J domain-containing protein</fullName>
    </recommendedName>
</protein>
<dbReference type="Gene3D" id="1.25.40.10">
    <property type="entry name" value="Tetratricopeptide repeat domain"/>
    <property type="match status" value="1"/>
</dbReference>
<name>A0A7S1ZNL9_9STRA</name>
<evidence type="ECO:0000259" key="2">
    <source>
        <dbReference type="PROSITE" id="PS50076"/>
    </source>
</evidence>
<feature type="compositionally biased region" description="Acidic residues" evidence="1">
    <location>
        <begin position="80"/>
        <end position="97"/>
    </location>
</feature>
<dbReference type="InterPro" id="IPR036869">
    <property type="entry name" value="J_dom_sf"/>
</dbReference>
<feature type="compositionally biased region" description="Low complexity" evidence="1">
    <location>
        <begin position="98"/>
        <end position="119"/>
    </location>
</feature>
<feature type="domain" description="J" evidence="2">
    <location>
        <begin position="152"/>
        <end position="214"/>
    </location>
</feature>
<dbReference type="CDD" id="cd06257">
    <property type="entry name" value="DnaJ"/>
    <property type="match status" value="1"/>
</dbReference>
<dbReference type="Gene3D" id="1.10.287.110">
    <property type="entry name" value="DnaJ domain"/>
    <property type="match status" value="1"/>
</dbReference>
<evidence type="ECO:0000256" key="1">
    <source>
        <dbReference type="SAM" id="MobiDB-lite"/>
    </source>
</evidence>
<dbReference type="SUPFAM" id="SSF46565">
    <property type="entry name" value="Chaperone J-domain"/>
    <property type="match status" value="1"/>
</dbReference>
<evidence type="ECO:0000313" key="3">
    <source>
        <dbReference type="EMBL" id="CAD9344741.1"/>
    </source>
</evidence>
<dbReference type="InterPro" id="IPR042858">
    <property type="entry name" value="DNAJC8"/>
</dbReference>
<dbReference type="SMART" id="SM00271">
    <property type="entry name" value="DnaJ"/>
    <property type="match status" value="1"/>
</dbReference>
<sequence length="214" mass="24886">MLSLGRYGAAREMYQEALTLDGGKNAVAKKGVAMCWEEERRVKIREMALVKQRQQQQEEEERKMKEEQKREEEKKKEEEKDSTEDDLLDDFFNEVEETNTTTTTATPEPTTTTPEPAAPQSNNISKQLTKLGTPLSQINRLLSPNYEWKNLNPFYVLDIPHTAPLDIISRRYKALSLLIHPDKCSEQRAKEAFEQVRIAMILLKEEEKRKHVHD</sequence>
<dbReference type="InterPro" id="IPR011990">
    <property type="entry name" value="TPR-like_helical_dom_sf"/>
</dbReference>
<organism evidence="3">
    <name type="scientific">Ditylum brightwellii</name>
    <dbReference type="NCBI Taxonomy" id="49249"/>
    <lineage>
        <taxon>Eukaryota</taxon>
        <taxon>Sar</taxon>
        <taxon>Stramenopiles</taxon>
        <taxon>Ochrophyta</taxon>
        <taxon>Bacillariophyta</taxon>
        <taxon>Mediophyceae</taxon>
        <taxon>Lithodesmiophycidae</taxon>
        <taxon>Lithodesmiales</taxon>
        <taxon>Lithodesmiaceae</taxon>
        <taxon>Ditylum</taxon>
    </lineage>
</organism>
<reference evidence="3" key="1">
    <citation type="submission" date="2021-01" db="EMBL/GenBank/DDBJ databases">
        <authorList>
            <person name="Corre E."/>
            <person name="Pelletier E."/>
            <person name="Niang G."/>
            <person name="Scheremetjew M."/>
            <person name="Finn R."/>
            <person name="Kale V."/>
            <person name="Holt S."/>
            <person name="Cochrane G."/>
            <person name="Meng A."/>
            <person name="Brown T."/>
            <person name="Cohen L."/>
        </authorList>
    </citation>
    <scope>NUCLEOTIDE SEQUENCE</scope>
    <source>
        <strain evidence="3">Pop2</strain>
    </source>
</reference>
<dbReference type="AlphaFoldDB" id="A0A7S1ZNL9"/>
<dbReference type="Pfam" id="PF00226">
    <property type="entry name" value="DnaJ"/>
    <property type="match status" value="1"/>
</dbReference>
<proteinExistence type="predicted"/>
<gene>
    <name evidence="3" type="ORF">DBRI1063_LOCUS18498</name>
</gene>
<dbReference type="GO" id="GO:0005634">
    <property type="term" value="C:nucleus"/>
    <property type="evidence" value="ECO:0007669"/>
    <property type="project" value="TreeGrafter"/>
</dbReference>
<feature type="region of interest" description="Disordered" evidence="1">
    <location>
        <begin position="50"/>
        <end position="123"/>
    </location>
</feature>
<dbReference type="PANTHER" id="PTHR15606">
    <property type="entry name" value="DNAJ HOMOLOG SUBFAMILY C MEMBER 8/LIPOPOLYSACCHARIDE SPECIFIC RESPONSE-7-RELATED"/>
    <property type="match status" value="1"/>
</dbReference>
<feature type="compositionally biased region" description="Basic and acidic residues" evidence="1">
    <location>
        <begin position="60"/>
        <end position="79"/>
    </location>
</feature>
<dbReference type="PRINTS" id="PR00625">
    <property type="entry name" value="JDOMAIN"/>
</dbReference>
<dbReference type="InterPro" id="IPR001623">
    <property type="entry name" value="DnaJ_domain"/>
</dbReference>
<dbReference type="PROSITE" id="PS50076">
    <property type="entry name" value="DNAJ_2"/>
    <property type="match status" value="1"/>
</dbReference>
<dbReference type="EMBL" id="HBGN01028698">
    <property type="protein sequence ID" value="CAD9344741.1"/>
    <property type="molecule type" value="Transcribed_RNA"/>
</dbReference>
<accession>A0A7S1ZNL9</accession>